<protein>
    <submittedName>
        <fullName evidence="1">Uncharacterized protein</fullName>
    </submittedName>
</protein>
<organism evidence="1">
    <name type="scientific">Rhizophora mucronata</name>
    <name type="common">Asiatic mangrove</name>
    <dbReference type="NCBI Taxonomy" id="61149"/>
    <lineage>
        <taxon>Eukaryota</taxon>
        <taxon>Viridiplantae</taxon>
        <taxon>Streptophyta</taxon>
        <taxon>Embryophyta</taxon>
        <taxon>Tracheophyta</taxon>
        <taxon>Spermatophyta</taxon>
        <taxon>Magnoliopsida</taxon>
        <taxon>eudicotyledons</taxon>
        <taxon>Gunneridae</taxon>
        <taxon>Pentapetalae</taxon>
        <taxon>rosids</taxon>
        <taxon>fabids</taxon>
        <taxon>Malpighiales</taxon>
        <taxon>Rhizophoraceae</taxon>
        <taxon>Rhizophora</taxon>
    </lineage>
</organism>
<proteinExistence type="predicted"/>
<name>A0A2P2QF86_RHIMU</name>
<evidence type="ECO:0000313" key="1">
    <source>
        <dbReference type="EMBL" id="MBX65700.1"/>
    </source>
</evidence>
<reference evidence="1" key="1">
    <citation type="submission" date="2018-02" db="EMBL/GenBank/DDBJ databases">
        <title>Rhizophora mucronata_Transcriptome.</title>
        <authorList>
            <person name="Meera S.P."/>
            <person name="Sreeshan A."/>
            <person name="Augustine A."/>
        </authorList>
    </citation>
    <scope>NUCLEOTIDE SEQUENCE</scope>
    <source>
        <tissue evidence="1">Leaf</tissue>
    </source>
</reference>
<dbReference type="AlphaFoldDB" id="A0A2P2QF86"/>
<dbReference type="EMBL" id="GGEC01085216">
    <property type="protein sequence ID" value="MBX65700.1"/>
    <property type="molecule type" value="Transcribed_RNA"/>
</dbReference>
<accession>A0A2P2QF86</accession>
<sequence length="67" mass="7685">MFHTEITTSKPSIFESLFCCVHVLKVSTHQSISFEHYLTYGLTISLYTLHCDGIFNIGIFHAYMVNP</sequence>